<feature type="compositionally biased region" description="Acidic residues" evidence="1">
    <location>
        <begin position="84"/>
        <end position="97"/>
    </location>
</feature>
<accession>A0A7K3LW45</accession>
<gene>
    <name evidence="3" type="ORF">GYA93_19645</name>
</gene>
<feature type="region of interest" description="Disordered" evidence="1">
    <location>
        <begin position="189"/>
        <end position="309"/>
    </location>
</feature>
<dbReference type="Proteomes" id="UP000466307">
    <property type="component" value="Unassembled WGS sequence"/>
</dbReference>
<dbReference type="RefSeq" id="WP_059036604.1">
    <property type="nucleotide sequence ID" value="NZ_JAADZU010000082.1"/>
</dbReference>
<feature type="compositionally biased region" description="Acidic residues" evidence="1">
    <location>
        <begin position="195"/>
        <end position="274"/>
    </location>
</feature>
<evidence type="ECO:0000256" key="2">
    <source>
        <dbReference type="SAM" id="Phobius"/>
    </source>
</evidence>
<keyword evidence="2" id="KW-1133">Transmembrane helix</keyword>
<evidence type="ECO:0000313" key="3">
    <source>
        <dbReference type="EMBL" id="NDK91767.1"/>
    </source>
</evidence>
<feature type="compositionally biased region" description="Acidic residues" evidence="1">
    <location>
        <begin position="122"/>
        <end position="146"/>
    </location>
</feature>
<evidence type="ECO:0000313" key="4">
    <source>
        <dbReference type="Proteomes" id="UP000466307"/>
    </source>
</evidence>
<proteinExistence type="predicted"/>
<dbReference type="AlphaFoldDB" id="A0A7K3LW45"/>
<organism evidence="3 4">
    <name type="scientific">Gordonia desulfuricans</name>
    <dbReference type="NCBI Taxonomy" id="89051"/>
    <lineage>
        <taxon>Bacteria</taxon>
        <taxon>Bacillati</taxon>
        <taxon>Actinomycetota</taxon>
        <taxon>Actinomycetes</taxon>
        <taxon>Mycobacteriales</taxon>
        <taxon>Gordoniaceae</taxon>
        <taxon>Gordonia</taxon>
    </lineage>
</organism>
<feature type="region of interest" description="Disordered" evidence="1">
    <location>
        <begin position="43"/>
        <end position="146"/>
    </location>
</feature>
<dbReference type="NCBIfam" id="NF045516">
    <property type="entry name" value="GlpR"/>
    <property type="match status" value="1"/>
</dbReference>
<comment type="caution">
    <text evidence="3">The sequence shown here is derived from an EMBL/GenBank/DDBJ whole genome shotgun (WGS) entry which is preliminary data.</text>
</comment>
<evidence type="ECO:0000256" key="1">
    <source>
        <dbReference type="SAM" id="MobiDB-lite"/>
    </source>
</evidence>
<evidence type="ECO:0008006" key="5">
    <source>
        <dbReference type="Google" id="ProtNLM"/>
    </source>
</evidence>
<feature type="transmembrane region" description="Helical" evidence="2">
    <location>
        <begin position="321"/>
        <end position="338"/>
    </location>
</feature>
<keyword evidence="4" id="KW-1185">Reference proteome</keyword>
<feature type="transmembrane region" description="Helical" evidence="2">
    <location>
        <begin position="6"/>
        <end position="23"/>
    </location>
</feature>
<name>A0A7K3LW45_9ACTN</name>
<keyword evidence="2" id="KW-0812">Transmembrane</keyword>
<feature type="transmembrane region" description="Helical" evidence="2">
    <location>
        <begin position="344"/>
        <end position="361"/>
    </location>
</feature>
<sequence length="450" mass="49847">MPNSVLWVCLVAVWLFVLVPMVIKGRPQVKKSTDVARATRLLHRGGTRTRSARRRAAGSHPHDPEWKSQRRTTTRTAGATAVIDEADTERDDADTDLDAAGLDVETGEKATEKTTVVSEATDGVEDTATDTADSDAVDSDAADSDADVLTGVVEDGADAADSDEDVRVTVTQVEIDVVEVEVDVIETVSAAGVEELTEDAEYEDDLAEDAEYDDDLDDDAEYDDYEDSEYEDSEYDEYEDDVDDADVEYDDDLEDDAEYDDDLDDEYDEYEDEEPVKPDTKKYEAEAEPAAAKSEKTTGRRSPYSPEAGADRLRYKERQRVSIGLIALVIVAVIAGVVLGTLGWIATGVTVLMLVGYLFYLRRTVKAEQQIRAQRAARARRAARAEAERLARQERVPEFAATPPPPRLRRPGGAVVLEIDDEDPVFDHLPPFQRRRVMREDPDFRQAVAG</sequence>
<reference evidence="3 4" key="1">
    <citation type="submission" date="2020-01" db="EMBL/GenBank/DDBJ databases">
        <title>Investigation of new actinobacteria for the biodesulphurisation of diesel fuel.</title>
        <authorList>
            <person name="Athi Narayanan S.M."/>
        </authorList>
    </citation>
    <scope>NUCLEOTIDE SEQUENCE [LARGE SCALE GENOMIC DNA]</scope>
    <source>
        <strain evidence="3 4">213E</strain>
    </source>
</reference>
<keyword evidence="2" id="KW-0472">Membrane</keyword>
<dbReference type="InterPro" id="IPR053779">
    <property type="entry name" value="GlpR"/>
</dbReference>
<feature type="compositionally biased region" description="Basic residues" evidence="1">
    <location>
        <begin position="43"/>
        <end position="57"/>
    </location>
</feature>
<feature type="compositionally biased region" description="Basic and acidic residues" evidence="1">
    <location>
        <begin position="275"/>
        <end position="285"/>
    </location>
</feature>
<dbReference type="EMBL" id="JAADZU010000082">
    <property type="protein sequence ID" value="NDK91767.1"/>
    <property type="molecule type" value="Genomic_DNA"/>
</dbReference>
<protein>
    <recommendedName>
        <fullName evidence="5">Transmembrane protein</fullName>
    </recommendedName>
</protein>